<accession>A0A6N8DUR7</accession>
<dbReference type="InterPro" id="IPR029021">
    <property type="entry name" value="Prot-tyrosine_phosphatase-like"/>
</dbReference>
<dbReference type="AlphaFoldDB" id="A0A6N8DUR7"/>
<protein>
    <submittedName>
        <fullName evidence="1">Tyrosine protein phosphatase</fullName>
    </submittedName>
</protein>
<dbReference type="OrthoDB" id="9794527at2"/>
<gene>
    <name evidence="1" type="ORF">GJ654_16480</name>
</gene>
<organism evidence="1 2">
    <name type="scientific">Rhodoblastus acidophilus</name>
    <name type="common">Rhodopseudomonas acidophila</name>
    <dbReference type="NCBI Taxonomy" id="1074"/>
    <lineage>
        <taxon>Bacteria</taxon>
        <taxon>Pseudomonadati</taxon>
        <taxon>Pseudomonadota</taxon>
        <taxon>Alphaproteobacteria</taxon>
        <taxon>Hyphomicrobiales</taxon>
        <taxon>Rhodoblastaceae</taxon>
        <taxon>Rhodoblastus</taxon>
    </lineage>
</organism>
<dbReference type="Proteomes" id="UP000439113">
    <property type="component" value="Unassembled WGS sequence"/>
</dbReference>
<dbReference type="RefSeq" id="WP_155447272.1">
    <property type="nucleotide sequence ID" value="NZ_JAOQNR010000007.1"/>
</dbReference>
<proteinExistence type="predicted"/>
<sequence length="169" mass="17831">MIIVSPLCHVESLAAKHNFSRSLSLLAPWQLVIFDASPLPVDHKILAFNDVTAPGPGLVPPDEAVAGAILEFGAGCARDQDVLIHCWMGVSRSPAAAYIIACARAPGQERALAEALRSVSPIATPNRLLVSLADDFLGRGGRMVDAIDAIGRGREFEGDAPAFVLPLDL</sequence>
<reference evidence="1 2" key="1">
    <citation type="submission" date="2019-11" db="EMBL/GenBank/DDBJ databases">
        <title>Whole-genome sequence of a Rhodoblastus acidophilus DSM 142.</title>
        <authorList>
            <person name="Kyndt J.A."/>
            <person name="Meyer T.E."/>
        </authorList>
    </citation>
    <scope>NUCLEOTIDE SEQUENCE [LARGE SCALE GENOMIC DNA]</scope>
    <source>
        <strain evidence="1 2">DSM 142</strain>
    </source>
</reference>
<dbReference type="Gene3D" id="3.90.190.10">
    <property type="entry name" value="Protein tyrosine phosphatase superfamily"/>
    <property type="match status" value="1"/>
</dbReference>
<name>A0A6N8DUR7_RHOAC</name>
<evidence type="ECO:0000313" key="2">
    <source>
        <dbReference type="Proteomes" id="UP000439113"/>
    </source>
</evidence>
<evidence type="ECO:0000313" key="1">
    <source>
        <dbReference type="EMBL" id="MTV32584.1"/>
    </source>
</evidence>
<comment type="caution">
    <text evidence="1">The sequence shown here is derived from an EMBL/GenBank/DDBJ whole genome shotgun (WGS) entry which is preliminary data.</text>
</comment>
<dbReference type="EMBL" id="WNKS01000018">
    <property type="protein sequence ID" value="MTV32584.1"/>
    <property type="molecule type" value="Genomic_DNA"/>
</dbReference>
<dbReference type="SUPFAM" id="SSF52799">
    <property type="entry name" value="(Phosphotyrosine protein) phosphatases II"/>
    <property type="match status" value="1"/>
</dbReference>